<keyword evidence="9 12" id="KW-0511">Multifunctional enzyme</keyword>
<comment type="similarity">
    <text evidence="12">In the C-terminal section; belongs to the cytidylyltransferase family.</text>
</comment>
<dbReference type="GO" id="GO:0033785">
    <property type="term" value="F:heptose 7-phosphate kinase activity"/>
    <property type="evidence" value="ECO:0007669"/>
    <property type="project" value="UniProtKB-UniRule"/>
</dbReference>
<dbReference type="PANTHER" id="PTHR46969:SF1">
    <property type="entry name" value="BIFUNCTIONAL PROTEIN HLDE"/>
    <property type="match status" value="1"/>
</dbReference>
<dbReference type="InterPro" id="IPR011913">
    <property type="entry name" value="RfaE_dom_I"/>
</dbReference>
<comment type="catalytic activity">
    <reaction evidence="12">
        <text>D-glycero-beta-D-manno-heptose 7-phosphate + ATP = D-glycero-beta-D-manno-heptose 1,7-bisphosphate + ADP + H(+)</text>
        <dbReference type="Rhea" id="RHEA:27473"/>
        <dbReference type="ChEBI" id="CHEBI:15378"/>
        <dbReference type="ChEBI" id="CHEBI:30616"/>
        <dbReference type="ChEBI" id="CHEBI:60204"/>
        <dbReference type="ChEBI" id="CHEBI:60208"/>
        <dbReference type="ChEBI" id="CHEBI:456216"/>
        <dbReference type="EC" id="2.7.1.167"/>
    </reaction>
</comment>
<evidence type="ECO:0000256" key="3">
    <source>
        <dbReference type="ARBA" id="ARBA00004713"/>
    </source>
</evidence>
<dbReference type="Proteomes" id="UP000186894">
    <property type="component" value="Unassembled WGS sequence"/>
</dbReference>
<feature type="binding site" evidence="12">
    <location>
        <begin position="206"/>
        <end position="209"/>
    </location>
    <ligand>
        <name>ATP</name>
        <dbReference type="ChEBI" id="CHEBI:30616"/>
    </ligand>
</feature>
<dbReference type="NCBIfam" id="TIGR02199">
    <property type="entry name" value="rfaE_dom_II"/>
    <property type="match status" value="1"/>
</dbReference>
<dbReference type="Pfam" id="PF00294">
    <property type="entry name" value="PfkB"/>
    <property type="match status" value="1"/>
</dbReference>
<dbReference type="UniPathway" id="UPA00356">
    <property type="reaction ID" value="UER00437"/>
</dbReference>
<feature type="region of interest" description="Ribokinase" evidence="12">
    <location>
        <begin position="1"/>
        <end position="330"/>
    </location>
</feature>
<evidence type="ECO:0000256" key="2">
    <source>
        <dbReference type="ARBA" id="ARBA00003753"/>
    </source>
</evidence>
<evidence type="ECO:0000256" key="5">
    <source>
        <dbReference type="ARBA" id="ARBA00022695"/>
    </source>
</evidence>
<comment type="pathway">
    <text evidence="12">Nucleotide-sugar biosynthesis; ADP-L-glycero-beta-D-manno-heptose biosynthesis; ADP-L-glycero-beta-D-manno-heptose from D-glycero-beta-D-manno-heptose 7-phosphate: step 3/4.</text>
</comment>
<dbReference type="EMBL" id="MKIM01000023">
    <property type="protein sequence ID" value="OLP45973.1"/>
    <property type="molecule type" value="Genomic_DNA"/>
</dbReference>
<dbReference type="InterPro" id="IPR004821">
    <property type="entry name" value="Cyt_trans-like"/>
</dbReference>
<keyword evidence="6 12" id="KW-0547">Nucleotide-binding</keyword>
<dbReference type="NCBIfam" id="TIGR02198">
    <property type="entry name" value="rfaE_dom_I"/>
    <property type="match status" value="1"/>
</dbReference>
<evidence type="ECO:0000256" key="12">
    <source>
        <dbReference type="HAMAP-Rule" id="MF_01603"/>
    </source>
</evidence>
<dbReference type="InterPro" id="IPR029056">
    <property type="entry name" value="Ribokinase-like"/>
</dbReference>
<comment type="function">
    <text evidence="1 12">Catalyzes the phosphorylation of D-glycero-D-manno-heptose 7-phosphate at the C-1 position to selectively form D-glycero-beta-D-manno-heptose-1,7-bisphosphate.</text>
</comment>
<dbReference type="AlphaFoldDB" id="A0A1Q8ZV79"/>
<dbReference type="STRING" id="1867956.BJF95_14755"/>
<evidence type="ECO:0000259" key="13">
    <source>
        <dbReference type="Pfam" id="PF00294"/>
    </source>
</evidence>
<evidence type="ECO:0000256" key="6">
    <source>
        <dbReference type="ARBA" id="ARBA00022741"/>
    </source>
</evidence>
<comment type="similarity">
    <text evidence="12">In the N-terminal section; belongs to the carbohydrate kinase PfkB family.</text>
</comment>
<feature type="domain" description="Cytidyltransferase-like" evidence="14">
    <location>
        <begin position="361"/>
        <end position="456"/>
    </location>
</feature>
<dbReference type="HAMAP" id="MF_01603">
    <property type="entry name" value="HldE"/>
    <property type="match status" value="1"/>
</dbReference>
<dbReference type="GO" id="GO:0005524">
    <property type="term" value="F:ATP binding"/>
    <property type="evidence" value="ECO:0007669"/>
    <property type="project" value="UniProtKB-UniRule"/>
</dbReference>
<evidence type="ECO:0000256" key="1">
    <source>
        <dbReference type="ARBA" id="ARBA00002319"/>
    </source>
</evidence>
<dbReference type="InterPro" id="IPR023030">
    <property type="entry name" value="Bifunc_HldE"/>
</dbReference>
<dbReference type="GO" id="GO:0005829">
    <property type="term" value="C:cytosol"/>
    <property type="evidence" value="ECO:0007669"/>
    <property type="project" value="TreeGrafter"/>
</dbReference>
<dbReference type="CDD" id="cd01172">
    <property type="entry name" value="RfaE_like"/>
    <property type="match status" value="1"/>
</dbReference>
<comment type="caution">
    <text evidence="15">The sequence shown here is derived from an EMBL/GenBank/DDBJ whole genome shotgun (WGS) entry which is preliminary data.</text>
</comment>
<feature type="region of interest" description="Cytidylyltransferase" evidence="12">
    <location>
        <begin position="361"/>
        <end position="493"/>
    </location>
</feature>
<evidence type="ECO:0000259" key="14">
    <source>
        <dbReference type="Pfam" id="PF01467"/>
    </source>
</evidence>
<dbReference type="InterPro" id="IPR002173">
    <property type="entry name" value="Carboh/pur_kinase_PfkB_CS"/>
</dbReference>
<dbReference type="EC" id="2.7.1.167" evidence="12"/>
<name>A0A1Q8ZV79_9HYPH</name>
<comment type="pathway">
    <text evidence="12">Nucleotide-sugar biosynthesis; ADP-L-glycero-beta-D-manno-heptose biosynthesis; ADP-L-glycero-beta-D-manno-heptose from D-glycero-beta-D-manno-heptose 7-phosphate: step 1/4.</text>
</comment>
<proteinExistence type="inferred from homology"/>
<evidence type="ECO:0000256" key="8">
    <source>
        <dbReference type="ARBA" id="ARBA00022840"/>
    </source>
</evidence>
<evidence type="ECO:0000313" key="15">
    <source>
        <dbReference type="EMBL" id="OLP45973.1"/>
    </source>
</evidence>
<comment type="function">
    <text evidence="2 12">Catalyzes the ADP transfer from ATP to D-glycero-beta-D-manno-heptose 1-phosphate, yielding ADP-D-glycero-beta-D-manno-heptose.</text>
</comment>
<dbReference type="SUPFAM" id="SSF52374">
    <property type="entry name" value="Nucleotidylyl transferase"/>
    <property type="match status" value="1"/>
</dbReference>
<dbReference type="SUPFAM" id="SSF53613">
    <property type="entry name" value="Ribokinase-like"/>
    <property type="match status" value="1"/>
</dbReference>
<feature type="active site" evidence="12">
    <location>
        <position position="276"/>
    </location>
</feature>
<sequence>MSPATALATHVAAFSQAKVLCIGDVMMDCFVDGQVSRISPESAAPVFEYRAERVFPGGAANVARNISALGGQCTLIGVVGDDDAATRLVGSMASNTDITTVLLVSDDRPTTVKTRFEVRGHHLLRVDREITSPIDVASENACLDAIREHMQAHDILIVSDYAKGVVTERLLAEAIKIARSRNKPVIVDPKSPDLGKYAGANLITPNAHETRQACGIYPDTDEKAEDAAALCLNASHADAVLITRGSQGMTLMLRDGSISHIRSDVSEVFDVVGAGDTVIATLGIALADGMAITEAAHCANVAAGLVVGKRGTATVSPQELVAALEQQTDHGARKGQPLILTQQEASHHAQHHRMQGKVVGFTNGCFDILHPGHISLLKFARDRCDWLIVGLNSDASVTRLKGPTRPINTVTDRSIVLSALGMVDAVVIFEEDTPQELIRAIQPDVLIKGADYTLETVVGADLVMARGGKVFLAPLVAGKNSTTTIERLAQSDV</sequence>
<keyword evidence="10 12" id="KW-0119">Carbohydrate metabolism</keyword>
<dbReference type="InterPro" id="IPR011611">
    <property type="entry name" value="PfkB_dom"/>
</dbReference>
<dbReference type="GO" id="GO:0016773">
    <property type="term" value="F:phosphotransferase activity, alcohol group as acceptor"/>
    <property type="evidence" value="ECO:0007669"/>
    <property type="project" value="InterPro"/>
</dbReference>
<keyword evidence="5 12" id="KW-0548">Nucleotidyltransferase</keyword>
<feature type="domain" description="Carbohydrate kinase PfkB" evidence="13">
    <location>
        <begin position="17"/>
        <end position="317"/>
    </location>
</feature>
<keyword evidence="16" id="KW-1185">Reference proteome</keyword>
<comment type="subunit">
    <text evidence="12">Homodimer.</text>
</comment>
<dbReference type="InterPro" id="IPR014729">
    <property type="entry name" value="Rossmann-like_a/b/a_fold"/>
</dbReference>
<comment type="catalytic activity">
    <reaction evidence="11 12">
        <text>D-glycero-beta-D-manno-heptose 1-phosphate + ATP + H(+) = ADP-D-glycero-beta-D-manno-heptose + diphosphate</text>
        <dbReference type="Rhea" id="RHEA:27465"/>
        <dbReference type="ChEBI" id="CHEBI:15378"/>
        <dbReference type="ChEBI" id="CHEBI:30616"/>
        <dbReference type="ChEBI" id="CHEBI:33019"/>
        <dbReference type="ChEBI" id="CHEBI:59967"/>
        <dbReference type="ChEBI" id="CHEBI:61593"/>
        <dbReference type="EC" id="2.7.7.70"/>
    </reaction>
</comment>
<reference evidence="15 16" key="1">
    <citation type="submission" date="2016-09" db="EMBL/GenBank/DDBJ databases">
        <title>Rhizobium oryziradicis sp. nov., isolated from the root of rice.</title>
        <authorList>
            <person name="Zhao J."/>
            <person name="Zhang X."/>
        </authorList>
    </citation>
    <scope>NUCLEOTIDE SEQUENCE [LARGE SCALE GENOMIC DNA]</scope>
    <source>
        <strain evidence="15 16">N19</strain>
    </source>
</reference>
<dbReference type="InterPro" id="IPR011914">
    <property type="entry name" value="RfaE_dom_II"/>
</dbReference>
<keyword evidence="4 12" id="KW-0808">Transferase</keyword>
<gene>
    <name evidence="12" type="primary">hldE</name>
    <name evidence="15" type="ORF">BJF95_14755</name>
</gene>
<dbReference type="Gene3D" id="3.40.1190.20">
    <property type="match status" value="1"/>
</dbReference>
<evidence type="ECO:0000256" key="9">
    <source>
        <dbReference type="ARBA" id="ARBA00023268"/>
    </source>
</evidence>
<evidence type="ECO:0000256" key="11">
    <source>
        <dbReference type="ARBA" id="ARBA00047428"/>
    </source>
</evidence>
<dbReference type="GO" id="GO:0097171">
    <property type="term" value="P:ADP-L-glycero-beta-D-manno-heptose biosynthetic process"/>
    <property type="evidence" value="ECO:0007669"/>
    <property type="project" value="UniProtKB-UniPathway"/>
</dbReference>
<dbReference type="NCBIfam" id="TIGR00125">
    <property type="entry name" value="cyt_tran_rel"/>
    <property type="match status" value="1"/>
</dbReference>
<dbReference type="Gene3D" id="3.40.50.620">
    <property type="entry name" value="HUPs"/>
    <property type="match status" value="1"/>
</dbReference>
<dbReference type="PROSITE" id="PS00583">
    <property type="entry name" value="PFKB_KINASES_1"/>
    <property type="match status" value="1"/>
</dbReference>
<dbReference type="UniPathway" id="UPA00958"/>
<dbReference type="PANTHER" id="PTHR46969">
    <property type="entry name" value="BIFUNCTIONAL PROTEIN HLDE"/>
    <property type="match status" value="1"/>
</dbReference>
<dbReference type="RefSeq" id="WP_075638439.1">
    <property type="nucleotide sequence ID" value="NZ_MKIM01000023.1"/>
</dbReference>
<evidence type="ECO:0000256" key="7">
    <source>
        <dbReference type="ARBA" id="ARBA00022777"/>
    </source>
</evidence>
<dbReference type="Pfam" id="PF01467">
    <property type="entry name" value="CTP_transf_like"/>
    <property type="match status" value="1"/>
</dbReference>
<organism evidence="15 16">
    <name type="scientific">Rhizobium oryziradicis</name>
    <dbReference type="NCBI Taxonomy" id="1867956"/>
    <lineage>
        <taxon>Bacteria</taxon>
        <taxon>Pseudomonadati</taxon>
        <taxon>Pseudomonadota</taxon>
        <taxon>Alphaproteobacteria</taxon>
        <taxon>Hyphomicrobiales</taxon>
        <taxon>Rhizobiaceae</taxon>
        <taxon>Rhizobium/Agrobacterium group</taxon>
        <taxon>Rhizobium</taxon>
    </lineage>
</organism>
<dbReference type="OrthoDB" id="9802794at2"/>
<evidence type="ECO:0000313" key="16">
    <source>
        <dbReference type="Proteomes" id="UP000186894"/>
    </source>
</evidence>
<evidence type="ECO:0000256" key="4">
    <source>
        <dbReference type="ARBA" id="ARBA00022679"/>
    </source>
</evidence>
<evidence type="ECO:0000256" key="10">
    <source>
        <dbReference type="ARBA" id="ARBA00023277"/>
    </source>
</evidence>
<protein>
    <recommendedName>
        <fullName evidence="12">Bifunctional protein HldE</fullName>
    </recommendedName>
    <domain>
        <recommendedName>
            <fullName evidence="12">D-beta-D-heptose 7-phosphate kinase</fullName>
            <ecNumber evidence="12">2.7.1.167</ecNumber>
        </recommendedName>
        <alternativeName>
            <fullName evidence="12">D-beta-D-heptose 7-phosphotransferase</fullName>
        </alternativeName>
        <alternativeName>
            <fullName evidence="12">D-glycero-beta-D-manno-heptose-7-phosphate kinase</fullName>
        </alternativeName>
    </domain>
    <domain>
        <recommendedName>
            <fullName evidence="12">D-beta-D-heptose 1-phosphate adenylyltransferase</fullName>
            <ecNumber evidence="12">2.7.7.70</ecNumber>
        </recommendedName>
        <alternativeName>
            <fullName evidence="12">D-glycero-beta-D-manno-heptose 1-phosphate adenylyltransferase</fullName>
        </alternativeName>
    </domain>
</protein>
<keyword evidence="8 12" id="KW-0067">ATP-binding</keyword>
<dbReference type="GO" id="GO:0033786">
    <property type="term" value="F:heptose-1-phosphate adenylyltransferase activity"/>
    <property type="evidence" value="ECO:0007669"/>
    <property type="project" value="UniProtKB-UniRule"/>
</dbReference>
<comment type="pathway">
    <text evidence="3">Bacterial outer membrane biogenesis; LPS core biosynthesis.</text>
</comment>
<accession>A0A1Q8ZV79</accession>
<dbReference type="EC" id="2.7.7.70" evidence="12"/>
<keyword evidence="7 12" id="KW-0418">Kinase</keyword>
<dbReference type="GO" id="GO:0009244">
    <property type="term" value="P:lipopolysaccharide core region biosynthetic process"/>
    <property type="evidence" value="ECO:0007669"/>
    <property type="project" value="UniProtKB-UniPathway"/>
</dbReference>